<proteinExistence type="predicted"/>
<dbReference type="Proteomes" id="UP001165960">
    <property type="component" value="Unassembled WGS sequence"/>
</dbReference>
<reference evidence="1" key="1">
    <citation type="submission" date="2022-04" db="EMBL/GenBank/DDBJ databases">
        <title>Genome of the entomopathogenic fungus Entomophthora muscae.</title>
        <authorList>
            <person name="Elya C."/>
            <person name="Lovett B.R."/>
            <person name="Lee E."/>
            <person name="Macias A.M."/>
            <person name="Hajek A.E."/>
            <person name="De Bivort B.L."/>
            <person name="Kasson M.T."/>
            <person name="De Fine Licht H.H."/>
            <person name="Stajich J.E."/>
        </authorList>
    </citation>
    <scope>NUCLEOTIDE SEQUENCE</scope>
    <source>
        <strain evidence="1">Berkeley</strain>
    </source>
</reference>
<comment type="caution">
    <text evidence="1">The sequence shown here is derived from an EMBL/GenBank/DDBJ whole genome shotgun (WGS) entry which is preliminary data.</text>
</comment>
<keyword evidence="2" id="KW-1185">Reference proteome</keyword>
<protein>
    <submittedName>
        <fullName evidence="1">Uncharacterized protein</fullName>
    </submittedName>
</protein>
<accession>A0ACC2SYT0</accession>
<evidence type="ECO:0000313" key="1">
    <source>
        <dbReference type="EMBL" id="KAJ9067424.1"/>
    </source>
</evidence>
<dbReference type="EMBL" id="QTSX02004166">
    <property type="protein sequence ID" value="KAJ9067424.1"/>
    <property type="molecule type" value="Genomic_DNA"/>
</dbReference>
<gene>
    <name evidence="1" type="ORF">DSO57_1039243</name>
</gene>
<sequence length="114" mass="12866">MPPPKDKLELRTFLGMVAYVQHFIPNCGVLNAPLSAITGAKSKFVWTPNMTSVLDISRKSSRQPPSYNTPNETESTRWKLMPQMHPLGESCHALPQRAGSLIYLSLLFLFVFKF</sequence>
<organism evidence="1 2">
    <name type="scientific">Entomophthora muscae</name>
    <dbReference type="NCBI Taxonomy" id="34485"/>
    <lineage>
        <taxon>Eukaryota</taxon>
        <taxon>Fungi</taxon>
        <taxon>Fungi incertae sedis</taxon>
        <taxon>Zoopagomycota</taxon>
        <taxon>Entomophthoromycotina</taxon>
        <taxon>Entomophthoromycetes</taxon>
        <taxon>Entomophthorales</taxon>
        <taxon>Entomophthoraceae</taxon>
        <taxon>Entomophthora</taxon>
    </lineage>
</organism>
<name>A0ACC2SYT0_9FUNG</name>
<evidence type="ECO:0000313" key="2">
    <source>
        <dbReference type="Proteomes" id="UP001165960"/>
    </source>
</evidence>